<evidence type="ECO:0000313" key="3">
    <source>
        <dbReference type="EMBL" id="APT57019.1"/>
    </source>
</evidence>
<organism evidence="3 4">
    <name type="scientific">Roseomonas gilardii</name>
    <dbReference type="NCBI Taxonomy" id="257708"/>
    <lineage>
        <taxon>Bacteria</taxon>
        <taxon>Pseudomonadati</taxon>
        <taxon>Pseudomonadota</taxon>
        <taxon>Alphaproteobacteria</taxon>
        <taxon>Acetobacterales</taxon>
        <taxon>Roseomonadaceae</taxon>
        <taxon>Roseomonas</taxon>
    </lineage>
</organism>
<accession>A0A1L7AED8</accession>
<dbReference type="Proteomes" id="UP000185494">
    <property type="component" value="Chromosome 1"/>
</dbReference>
<dbReference type="SUPFAM" id="SSF56349">
    <property type="entry name" value="DNA breaking-rejoining enzymes"/>
    <property type="match status" value="1"/>
</dbReference>
<evidence type="ECO:0000259" key="2">
    <source>
        <dbReference type="PROSITE" id="PS51898"/>
    </source>
</evidence>
<gene>
    <name evidence="3" type="ORF">RGI145_07870</name>
</gene>
<feature type="domain" description="Tyr recombinase" evidence="2">
    <location>
        <begin position="227"/>
        <end position="422"/>
    </location>
</feature>
<dbReference type="InterPro" id="IPR002104">
    <property type="entry name" value="Integrase_catalytic"/>
</dbReference>
<dbReference type="GO" id="GO:0015074">
    <property type="term" value="P:DNA integration"/>
    <property type="evidence" value="ECO:0007669"/>
    <property type="project" value="InterPro"/>
</dbReference>
<keyword evidence="1" id="KW-0233">DNA recombination</keyword>
<evidence type="ECO:0000313" key="4">
    <source>
        <dbReference type="Proteomes" id="UP000185494"/>
    </source>
</evidence>
<reference evidence="3 4" key="1">
    <citation type="submission" date="2016-05" db="EMBL/GenBank/DDBJ databases">
        <title>Complete Genome and Methylome Analysis of Psychrotrophic Bacterial Isolates from Antarctic Lake Untersee.</title>
        <authorList>
            <person name="Fomenkov A."/>
            <person name="Akimov V.N."/>
            <person name="Vasilyeva L.V."/>
            <person name="Andersen D."/>
            <person name="Vincze T."/>
            <person name="Roberts R.J."/>
        </authorList>
    </citation>
    <scope>NUCLEOTIDE SEQUENCE [LARGE SCALE GENOMIC DNA]</scope>
    <source>
        <strain evidence="3 4">U14-5</strain>
    </source>
</reference>
<dbReference type="InterPro" id="IPR011010">
    <property type="entry name" value="DNA_brk_join_enz"/>
</dbReference>
<dbReference type="InterPro" id="IPR013762">
    <property type="entry name" value="Integrase-like_cat_sf"/>
</dbReference>
<dbReference type="PROSITE" id="PS51898">
    <property type="entry name" value="TYR_RECOMBINASE"/>
    <property type="match status" value="1"/>
</dbReference>
<dbReference type="GO" id="GO:0003677">
    <property type="term" value="F:DNA binding"/>
    <property type="evidence" value="ECO:0007669"/>
    <property type="project" value="InterPro"/>
</dbReference>
<dbReference type="EMBL" id="CP015583">
    <property type="protein sequence ID" value="APT57019.1"/>
    <property type="molecule type" value="Genomic_DNA"/>
</dbReference>
<dbReference type="Gene3D" id="1.10.443.10">
    <property type="entry name" value="Intergrase catalytic core"/>
    <property type="match status" value="1"/>
</dbReference>
<name>A0A1L7AED8_9PROT</name>
<protein>
    <recommendedName>
        <fullName evidence="2">Tyr recombinase domain-containing protein</fullName>
    </recommendedName>
</protein>
<sequence length="455" mass="50535">MVAAGLDGLADLVADRTTGSALARNQGAALESYFRRVITDEGTGREHLGEPPLPPREPAADIAKVLTVVQDVQAKQAAMEAKLAAATAVKHGPLFSAAADAYHEKLRLAHGDGYDELKYVRHRKAVFLQLCGDKPVNQYTQDDIQNFVNDVRHLPPNISKNPDYRIEDVRRYIAEAKARGAKGLSESTLVNNYLGKVKTILRDGCASAGIPFTLEGVRIVIPKGVPKARHRLAPDYAALNRVFRAGVESGMLAEALLPLLGFLTGRRLGLLTFLRREDIQRYHGCWVVPPRDSVWNGERWVTVPFKTDESLTYFVLHDVLAETGFINWAQRGEGFMFKSLHEAKDPADTASKRMARLFRTAGLDPRLFTMFHGLRHAKIALDRELKIDPRAIRLQVGHELGGVHDNYGDHGMNRSELAAVARAELPPEIDLSVFRGLDFEALAAVRPRRGRPRRE</sequence>
<dbReference type="KEGG" id="rgi:RGI145_07870"/>
<proteinExistence type="predicted"/>
<dbReference type="AlphaFoldDB" id="A0A1L7AED8"/>
<dbReference type="GO" id="GO:0006310">
    <property type="term" value="P:DNA recombination"/>
    <property type="evidence" value="ECO:0007669"/>
    <property type="project" value="UniProtKB-KW"/>
</dbReference>
<evidence type="ECO:0000256" key="1">
    <source>
        <dbReference type="ARBA" id="ARBA00023172"/>
    </source>
</evidence>